<keyword evidence="6" id="KW-0067">ATP-binding</keyword>
<dbReference type="Ensembl" id="ENSCAFT00030013873.1">
    <property type="protein sequence ID" value="ENSCAFP00030012110.1"/>
    <property type="gene ID" value="ENSCAFG00030007558.1"/>
</dbReference>
<proteinExistence type="predicted"/>
<feature type="compositionally biased region" description="Low complexity" evidence="7">
    <location>
        <begin position="152"/>
        <end position="172"/>
    </location>
</feature>
<evidence type="ECO:0000259" key="8">
    <source>
        <dbReference type="PROSITE" id="PS50837"/>
    </source>
</evidence>
<evidence type="ECO:0000256" key="4">
    <source>
        <dbReference type="ARBA" id="ARBA00022737"/>
    </source>
</evidence>
<dbReference type="InterPro" id="IPR011029">
    <property type="entry name" value="DEATH-like_dom_sf"/>
</dbReference>
<dbReference type="InterPro" id="IPR027417">
    <property type="entry name" value="P-loop_NTPase"/>
</dbReference>
<dbReference type="InterPro" id="IPR001611">
    <property type="entry name" value="Leu-rich_rpt"/>
</dbReference>
<accession>A0A8C0MMG7</accession>
<evidence type="ECO:0000313" key="10">
    <source>
        <dbReference type="Proteomes" id="UP000694429"/>
    </source>
</evidence>
<evidence type="ECO:0000256" key="3">
    <source>
        <dbReference type="ARBA" id="ARBA00022614"/>
    </source>
</evidence>
<dbReference type="InterPro" id="IPR051261">
    <property type="entry name" value="NLR"/>
</dbReference>
<evidence type="ECO:0000256" key="6">
    <source>
        <dbReference type="ARBA" id="ARBA00022840"/>
    </source>
</evidence>
<dbReference type="GO" id="GO:0005524">
    <property type="term" value="F:ATP binding"/>
    <property type="evidence" value="ECO:0007669"/>
    <property type="project" value="UniProtKB-KW"/>
</dbReference>
<keyword evidence="2" id="KW-0963">Cytoplasm</keyword>
<evidence type="ECO:0000256" key="1">
    <source>
        <dbReference type="ARBA" id="ARBA00004496"/>
    </source>
</evidence>
<sequence>MVLLFFKFIFKIFKDFIYLFRRDRQRGQRPRRRDKQAPRREPDAGLDPGTPASGPEPTATRPLSHPGAPWGCFAEAWPGLSAAAARLARTVPERVAPSVVSRGLSRPRAQRPSRPRPSPRPASPHLPPARPKRRPRLGRLAPPPPPQRQLRRVGAAAGALPASSRSGPGPSRSRPKPPAAAARAASSPGQRAWGGVSALRGLRAWGVSLRSEVSALPGGSPRSGGLRAWGRVSALPGLCAWRGGGGCCLRAPRSRRLGGGLRAPRVSALPGLRAWGGGVSALPGGVSALRGGVSAPRGSPRSGGLRAPGLALGLSCIEVCTGRTQVRKILDLVQSKGEEASEFLLYVLQQLEDAYVDLRPWLSEIGFSPSELIQSKVVVNTDPVSRYTEKLRQQLGRDSKFVLCYAQKEELLLEETYTDTIAELVGLKDESLGPLGSLACLLDRSSGVLSEQGETIFICGDAGMGKSMLLQRLQSLWAARRLDAQFKFFFHFRCRVFSCFKEGDALCLQDLLFKHYCYPEQDPDEVFAFLLRCPHAALFTFDGLDELHSDFDLSGAPDTSSPWEPAHPLVLLANLLSGKLLKGAAKLLTARTGVEIPRQLLRKKVLLRGFAPSHLRAYARRMFPDRTVQQHLLAQLEANPNLCSLCAVPLFCWIIFRCFQHFHSVWDSAAQLPSRTVTLTDVFLLVTEVHLNRTQPTSLVQRNTRSQVETFRASRGTLRSLGQVAHGGMEKSLFVFGQEEVQAAEFQEGELQLGFLRAVPEPGVGGNQQSYEFFHITLQAFFTAFFLVVDDQVGTQQLLRFFQEWAPPGEAGAESCYPPLLPFQCLKGGGLAGEDPFKNKDHFRFTNLFLCGLLSKAKEKLLRHLVPPAALRRKRKALWAHLLASLRAHLKNLPRTQSGGFSQVQAMPTFIWMLRCIYETQSEKVGRLAAKGICANYLKLTYCNACSADCSALSFVLHHFRKRLALDLDNNNLNDYGVRELQPCFSRLTVLRLSVNQITDSGVKVLYEELTKYKILTFLGLYSNQITDVGARYVARILDECKGLTHLKLGENKITSEGGKCLALAVRNSSSILEIGMWGNRIGDEGAKAFAEALRNHPSLTNLSLAFNGISTEGGKSLAQALQRNTSLRIFWLTKNELDDEVAESLAEMLKVNQTLKHLWLIQNQITAKGIAQLADALQKNTGITEICLNGNLIKPEEAKVFEDEKRIVCF</sequence>
<dbReference type="SUPFAM" id="SSF52047">
    <property type="entry name" value="RNI-like"/>
    <property type="match status" value="1"/>
</dbReference>
<feature type="compositionally biased region" description="Low complexity" evidence="7">
    <location>
        <begin position="179"/>
        <end position="191"/>
    </location>
</feature>
<dbReference type="PROSITE" id="PS50837">
    <property type="entry name" value="NACHT"/>
    <property type="match status" value="1"/>
</dbReference>
<evidence type="ECO:0000256" key="2">
    <source>
        <dbReference type="ARBA" id="ARBA00022490"/>
    </source>
</evidence>
<organism evidence="9 10">
    <name type="scientific">Canis lupus familiaris</name>
    <name type="common">Dog</name>
    <name type="synonym">Canis familiaris</name>
    <dbReference type="NCBI Taxonomy" id="9615"/>
    <lineage>
        <taxon>Eukaryota</taxon>
        <taxon>Metazoa</taxon>
        <taxon>Chordata</taxon>
        <taxon>Craniata</taxon>
        <taxon>Vertebrata</taxon>
        <taxon>Euteleostomi</taxon>
        <taxon>Mammalia</taxon>
        <taxon>Eutheria</taxon>
        <taxon>Laurasiatheria</taxon>
        <taxon>Carnivora</taxon>
        <taxon>Caniformia</taxon>
        <taxon>Canidae</taxon>
        <taxon>Canis</taxon>
    </lineage>
</organism>
<evidence type="ECO:0000256" key="7">
    <source>
        <dbReference type="SAM" id="MobiDB-lite"/>
    </source>
</evidence>
<keyword evidence="4" id="KW-0677">Repeat</keyword>
<feature type="domain" description="NACHT" evidence="8">
    <location>
        <begin position="454"/>
        <end position="789"/>
    </location>
</feature>
<dbReference type="FunFam" id="3.80.10.10:FF:000282">
    <property type="entry name" value="Nucleotide-binding oligomerization domain-containing protein 1"/>
    <property type="match status" value="1"/>
</dbReference>
<dbReference type="OrthoDB" id="120976at2759"/>
<dbReference type="SMART" id="SM00368">
    <property type="entry name" value="LRR_RI"/>
    <property type="match status" value="7"/>
</dbReference>
<dbReference type="GO" id="GO:0005737">
    <property type="term" value="C:cytoplasm"/>
    <property type="evidence" value="ECO:0007669"/>
    <property type="project" value="UniProtKB-SubCell"/>
</dbReference>
<name>A0A8C0MMG7_CANLF</name>
<protein>
    <submittedName>
        <fullName evidence="9">Nucleotide binding oligomerization domain containing 1</fullName>
    </submittedName>
</protein>
<feature type="compositionally biased region" description="Pro residues" evidence="7">
    <location>
        <begin position="115"/>
        <end position="129"/>
    </location>
</feature>
<dbReference type="Gene3D" id="3.80.10.10">
    <property type="entry name" value="Ribonuclease Inhibitor"/>
    <property type="match status" value="2"/>
</dbReference>
<evidence type="ECO:0000313" key="9">
    <source>
        <dbReference type="Ensembl" id="ENSCAFP00030012110.1"/>
    </source>
</evidence>
<dbReference type="Gene3D" id="3.40.50.300">
    <property type="entry name" value="P-loop containing nucleotide triphosphate hydrolases"/>
    <property type="match status" value="1"/>
</dbReference>
<comment type="subcellular location">
    <subcellularLocation>
        <location evidence="1">Cytoplasm</location>
    </subcellularLocation>
</comment>
<dbReference type="PANTHER" id="PTHR24106">
    <property type="entry name" value="NACHT, LRR AND CARD DOMAINS-CONTAINING"/>
    <property type="match status" value="1"/>
</dbReference>
<dbReference type="InterPro" id="IPR032675">
    <property type="entry name" value="LRR_dom_sf"/>
</dbReference>
<dbReference type="AlphaFoldDB" id="A0A8C0MMG7"/>
<keyword evidence="5" id="KW-0547">Nucleotide-binding</keyword>
<dbReference type="Pfam" id="PF13516">
    <property type="entry name" value="LRR_6"/>
    <property type="match status" value="4"/>
</dbReference>
<dbReference type="Pfam" id="PF05729">
    <property type="entry name" value="NACHT"/>
    <property type="match status" value="1"/>
</dbReference>
<dbReference type="Gene3D" id="1.10.533.10">
    <property type="entry name" value="Death Domain, Fas"/>
    <property type="match status" value="1"/>
</dbReference>
<dbReference type="InterPro" id="IPR007111">
    <property type="entry name" value="NACHT_NTPase"/>
</dbReference>
<gene>
    <name evidence="9" type="primary">NOD1</name>
</gene>
<reference evidence="9" key="1">
    <citation type="submission" date="2019-03" db="EMBL/GenBank/DDBJ databases">
        <authorList>
            <person name="Warren W.C."/>
            <person name="Johnson G.S."/>
        </authorList>
    </citation>
    <scope>NUCLEOTIDE SEQUENCE [LARGE SCALE GENOMIC DNA]</scope>
    <source>
        <strain evidence="9">Basenji</strain>
    </source>
</reference>
<dbReference type="InterPro" id="IPR041075">
    <property type="entry name" value="NOD1/2_WH"/>
</dbReference>
<dbReference type="FunFam" id="3.40.50.300:FF:001074">
    <property type="entry name" value="Nucleotide binding oligomerization domain containing 1"/>
    <property type="match status" value="1"/>
</dbReference>
<keyword evidence="3" id="KW-0433">Leucine-rich repeat</keyword>
<dbReference type="InterPro" id="IPR041267">
    <property type="entry name" value="NLRP_HD2"/>
</dbReference>
<reference evidence="9" key="2">
    <citation type="submission" date="2025-08" db="UniProtKB">
        <authorList>
            <consortium name="Ensembl"/>
        </authorList>
    </citation>
    <scope>IDENTIFICATION</scope>
</reference>
<dbReference type="Proteomes" id="UP000694429">
    <property type="component" value="Chromosome 14"/>
</dbReference>
<feature type="region of interest" description="Disordered" evidence="7">
    <location>
        <begin position="94"/>
        <end position="193"/>
    </location>
</feature>
<dbReference type="FunFam" id="3.80.10.10:FF:000254">
    <property type="entry name" value="nucleotide-binding oligomerization domain-containing protein 1"/>
    <property type="match status" value="1"/>
</dbReference>
<feature type="region of interest" description="Disordered" evidence="7">
    <location>
        <begin position="25"/>
        <end position="67"/>
    </location>
</feature>
<dbReference type="Pfam" id="PF17776">
    <property type="entry name" value="NLRC4_HD2"/>
    <property type="match status" value="1"/>
</dbReference>
<dbReference type="Pfam" id="PF17779">
    <property type="entry name" value="WHD_NOD2"/>
    <property type="match status" value="1"/>
</dbReference>
<evidence type="ECO:0000256" key="5">
    <source>
        <dbReference type="ARBA" id="ARBA00022741"/>
    </source>
</evidence>